<dbReference type="KEGG" id="bcx:BCA_A0083"/>
<protein>
    <submittedName>
        <fullName evidence="1">Uncharacterized protein</fullName>
    </submittedName>
</protein>
<sequence length="62" mass="7582">MKKKEEEYYIHVYTLKDKTTKSIKIETWRSFKEEKNVLGITDSDIFQIQMVLYDPNEHNKQK</sequence>
<gene>
    <name evidence="1" type="ordered locus">BCA_A0083</name>
</gene>
<evidence type="ECO:0000313" key="2">
    <source>
        <dbReference type="Proteomes" id="UP000002210"/>
    </source>
</evidence>
<proteinExistence type="predicted"/>
<dbReference type="EMBL" id="CP001406">
    <property type="protein sequence ID" value="ACO25670.1"/>
    <property type="molecule type" value="Genomic_DNA"/>
</dbReference>
<accession>A0A125Y9T0</accession>
<reference evidence="1 2" key="1">
    <citation type="submission" date="2009-02" db="EMBL/GenBank/DDBJ databases">
        <title>Genome sequence of Bacillus cereus 03BB102.</title>
        <authorList>
            <person name="Dodson R.J."/>
            <person name="Jackson P."/>
            <person name="Munk A.C."/>
            <person name="Brettin T."/>
            <person name="Bruce D."/>
            <person name="Detter C."/>
            <person name="Tapia R."/>
            <person name="Han C."/>
            <person name="Sutton G."/>
            <person name="Sims D."/>
        </authorList>
    </citation>
    <scope>NUCLEOTIDE SEQUENCE [LARGE SCALE GENOMIC DNA]</scope>
    <source>
        <strain evidence="1 2">03BB102</strain>
        <plasmid evidence="2">Plasmid p03BB102_179</plasmid>
    </source>
</reference>
<geneLocation type="plasmid" evidence="1 2">
    <name>p03BB102_179</name>
</geneLocation>
<dbReference type="Proteomes" id="UP000002210">
    <property type="component" value="Plasmid p03BB102_179"/>
</dbReference>
<name>A0A125Y9T0_BACC3</name>
<keyword evidence="1" id="KW-0614">Plasmid</keyword>
<dbReference type="AlphaFoldDB" id="A0A125Y9T0"/>
<organism evidence="1 2">
    <name type="scientific">Bacillus cereus (strain 03BB102)</name>
    <dbReference type="NCBI Taxonomy" id="572264"/>
    <lineage>
        <taxon>Bacteria</taxon>
        <taxon>Bacillati</taxon>
        <taxon>Bacillota</taxon>
        <taxon>Bacilli</taxon>
        <taxon>Bacillales</taxon>
        <taxon>Bacillaceae</taxon>
        <taxon>Bacillus</taxon>
        <taxon>Bacillus cereus group</taxon>
    </lineage>
</organism>
<dbReference type="RefSeq" id="WP_000726013.1">
    <property type="nucleotide sequence ID" value="NC_012473.1"/>
</dbReference>
<dbReference type="PATRIC" id="fig|572264.18.peg.5555"/>
<evidence type="ECO:0000313" key="1">
    <source>
        <dbReference type="EMBL" id="ACO25670.1"/>
    </source>
</evidence>